<feature type="compositionally biased region" description="Basic residues" evidence="1">
    <location>
        <begin position="30"/>
        <end position="43"/>
    </location>
</feature>
<keyword evidence="2" id="KW-1133">Transmembrane helix</keyword>
<evidence type="ECO:0000256" key="2">
    <source>
        <dbReference type="SAM" id="Phobius"/>
    </source>
</evidence>
<gene>
    <name evidence="3" type="ORF">CB5_LOCUS15075</name>
</gene>
<keyword evidence="2" id="KW-0472">Membrane</keyword>
<accession>A0A6V7PM00</accession>
<evidence type="ECO:0000313" key="3">
    <source>
        <dbReference type="EMBL" id="CAD1831864.1"/>
    </source>
</evidence>
<evidence type="ECO:0000256" key="1">
    <source>
        <dbReference type="SAM" id="MobiDB-lite"/>
    </source>
</evidence>
<dbReference type="AlphaFoldDB" id="A0A6V7PM00"/>
<feature type="transmembrane region" description="Helical" evidence="2">
    <location>
        <begin position="103"/>
        <end position="121"/>
    </location>
</feature>
<reference evidence="3" key="1">
    <citation type="submission" date="2020-07" db="EMBL/GenBank/DDBJ databases">
        <authorList>
            <person name="Lin J."/>
        </authorList>
    </citation>
    <scope>NUCLEOTIDE SEQUENCE</scope>
</reference>
<dbReference type="EMBL" id="LR862149">
    <property type="protein sequence ID" value="CAD1831864.1"/>
    <property type="molecule type" value="Genomic_DNA"/>
</dbReference>
<keyword evidence="2" id="KW-0812">Transmembrane</keyword>
<protein>
    <submittedName>
        <fullName evidence="3">Uncharacterized protein</fullName>
    </submittedName>
</protein>
<proteinExistence type="predicted"/>
<organism evidence="3">
    <name type="scientific">Ananas comosus var. bracteatus</name>
    <name type="common">red pineapple</name>
    <dbReference type="NCBI Taxonomy" id="296719"/>
    <lineage>
        <taxon>Eukaryota</taxon>
        <taxon>Viridiplantae</taxon>
        <taxon>Streptophyta</taxon>
        <taxon>Embryophyta</taxon>
        <taxon>Tracheophyta</taxon>
        <taxon>Spermatophyta</taxon>
        <taxon>Magnoliopsida</taxon>
        <taxon>Liliopsida</taxon>
        <taxon>Poales</taxon>
        <taxon>Bromeliaceae</taxon>
        <taxon>Bromelioideae</taxon>
        <taxon>Ananas</taxon>
    </lineage>
</organism>
<feature type="region of interest" description="Disordered" evidence="1">
    <location>
        <begin position="1"/>
        <end position="51"/>
    </location>
</feature>
<sequence length="205" mass="22803">MESEVHEQLQLHMKDLGGLDVRNNSCSNNNKKKKKSNSKKKKPKRDDDEERKYGLVSYEELPEYMKENEYILGYYRAEWPIPMHYLASSHGTMRPSTYGRTHLLGFFVFLGLTLLHVSYYVPQVADLLGHLPWYGSSLAVENASYNMGSFFVGAKSLSELNTVADHRSTAAAAAARGRSSSFSAGPCSAYYRAAPATCSAATRAA</sequence>
<feature type="compositionally biased region" description="Basic and acidic residues" evidence="1">
    <location>
        <begin position="1"/>
        <end position="17"/>
    </location>
</feature>
<name>A0A6V7PM00_ANACO</name>